<sequence>MSLIATSRFRYGHATGSDWPQAVERVIDQLDEQAADERYTSNATLGIAYWSEGFSGHAEGIIERLKLATGLRHWVGATANTVFGGRQEYVQREALAVLLLDVPSEALRTFSGTHPLPVLPSTQGPQALALVHADPRTPDVDVLITELAQRTRTGFLFGGLTSGLPSAPQLAERFVYAGLSGVAFADTGNTGEGQSAIGVDIRVKVTQGCHPVTGSPGRPAPKPHTVTQADANWLLQLNGEPAFDVLLRDVGLGAYAGRMPPGEMLREKLAGGLFVGMAVASVNESAATVGMAHMSPGAVGDYVVRGVIGIDPRRRAVALADEVQQGDRLHFCRRNREAARADLVRCLTELREELEEAGKAPRGALYISCNGRGVHLFDEPGVELGLIAHHMKDLPVIGFAANGEIARDRLYGFTGVLAVFS</sequence>
<organism evidence="3 4">
    <name type="scientific">Piscinibacterium candidicorallinum</name>
    <dbReference type="NCBI Taxonomy" id="1793872"/>
    <lineage>
        <taxon>Bacteria</taxon>
        <taxon>Pseudomonadati</taxon>
        <taxon>Pseudomonadota</taxon>
        <taxon>Betaproteobacteria</taxon>
        <taxon>Burkholderiales</taxon>
        <taxon>Piscinibacterium</taxon>
    </lineage>
</organism>
<dbReference type="Pfam" id="PF08495">
    <property type="entry name" value="FIST"/>
    <property type="match status" value="1"/>
</dbReference>
<name>A0ABV7H6V8_9BURK</name>
<reference evidence="4" key="1">
    <citation type="journal article" date="2019" name="Int. J. Syst. Evol. Microbiol.">
        <title>The Global Catalogue of Microorganisms (GCM) 10K type strain sequencing project: providing services to taxonomists for standard genome sequencing and annotation.</title>
        <authorList>
            <consortium name="The Broad Institute Genomics Platform"/>
            <consortium name="The Broad Institute Genome Sequencing Center for Infectious Disease"/>
            <person name="Wu L."/>
            <person name="Ma J."/>
        </authorList>
    </citation>
    <scope>NUCLEOTIDE SEQUENCE [LARGE SCALE GENOMIC DNA]</scope>
    <source>
        <strain evidence="4">KCTC 52168</strain>
    </source>
</reference>
<comment type="caution">
    <text evidence="3">The sequence shown here is derived from an EMBL/GenBank/DDBJ whole genome shotgun (WGS) entry which is preliminary data.</text>
</comment>
<evidence type="ECO:0000259" key="2">
    <source>
        <dbReference type="SMART" id="SM01204"/>
    </source>
</evidence>
<gene>
    <name evidence="3" type="ORF">ACFOEN_12375</name>
</gene>
<evidence type="ECO:0000313" key="3">
    <source>
        <dbReference type="EMBL" id="MFC3148418.1"/>
    </source>
</evidence>
<dbReference type="InterPro" id="IPR019494">
    <property type="entry name" value="FIST_C"/>
</dbReference>
<feature type="domain" description="FIST" evidence="1">
    <location>
        <begin position="42"/>
        <end position="241"/>
    </location>
</feature>
<protein>
    <submittedName>
        <fullName evidence="3">FIST C-terminal domain-containing protein</fullName>
    </submittedName>
</protein>
<proteinExistence type="predicted"/>
<evidence type="ECO:0000313" key="4">
    <source>
        <dbReference type="Proteomes" id="UP001595556"/>
    </source>
</evidence>
<feature type="domain" description="FIST C-domain" evidence="2">
    <location>
        <begin position="242"/>
        <end position="408"/>
    </location>
</feature>
<dbReference type="Pfam" id="PF10442">
    <property type="entry name" value="FIST_C"/>
    <property type="match status" value="1"/>
</dbReference>
<dbReference type="SMART" id="SM00897">
    <property type="entry name" value="FIST"/>
    <property type="match status" value="1"/>
</dbReference>
<keyword evidence="4" id="KW-1185">Reference proteome</keyword>
<dbReference type="RefSeq" id="WP_377304378.1">
    <property type="nucleotide sequence ID" value="NZ_CP180191.1"/>
</dbReference>
<dbReference type="Proteomes" id="UP001595556">
    <property type="component" value="Unassembled WGS sequence"/>
</dbReference>
<dbReference type="InterPro" id="IPR013702">
    <property type="entry name" value="FIST_domain_N"/>
</dbReference>
<dbReference type="SMART" id="SM01204">
    <property type="entry name" value="FIST_C"/>
    <property type="match status" value="1"/>
</dbReference>
<evidence type="ECO:0000259" key="1">
    <source>
        <dbReference type="SMART" id="SM00897"/>
    </source>
</evidence>
<dbReference type="EMBL" id="JBHRTI010000007">
    <property type="protein sequence ID" value="MFC3148418.1"/>
    <property type="molecule type" value="Genomic_DNA"/>
</dbReference>
<accession>A0ABV7H6V8</accession>